<dbReference type="EMBL" id="JBHSQH010000001">
    <property type="protein sequence ID" value="MFC5973436.1"/>
    <property type="molecule type" value="Genomic_DNA"/>
</dbReference>
<feature type="domain" description="PIN" evidence="1">
    <location>
        <begin position="5"/>
        <end position="150"/>
    </location>
</feature>
<dbReference type="Proteomes" id="UP001596099">
    <property type="component" value="Unassembled WGS sequence"/>
</dbReference>
<dbReference type="AlphaFoldDB" id="A0ABD5RS77"/>
<dbReference type="Gene3D" id="3.40.50.1010">
    <property type="entry name" value="5'-nuclease"/>
    <property type="match status" value="1"/>
</dbReference>
<evidence type="ECO:0000313" key="2">
    <source>
        <dbReference type="EMBL" id="MFC5973436.1"/>
    </source>
</evidence>
<accession>A0ABD5RS77</accession>
<dbReference type="InterPro" id="IPR029060">
    <property type="entry name" value="PIN-like_dom_sf"/>
</dbReference>
<keyword evidence="3" id="KW-1185">Reference proteome</keyword>
<name>A0ABD5RS77_9EURY</name>
<gene>
    <name evidence="2" type="ORF">ACFPYI_19070</name>
</gene>
<dbReference type="InterPro" id="IPR002716">
    <property type="entry name" value="PIN_dom"/>
</dbReference>
<dbReference type="CDD" id="cd09871">
    <property type="entry name" value="PIN_MtVapC28-VapC30-like"/>
    <property type="match status" value="1"/>
</dbReference>
<comment type="caution">
    <text evidence="2">The sequence shown here is derived from an EMBL/GenBank/DDBJ whole genome shotgun (WGS) entry which is preliminary data.</text>
</comment>
<evidence type="ECO:0000259" key="1">
    <source>
        <dbReference type="Pfam" id="PF01850"/>
    </source>
</evidence>
<evidence type="ECO:0000313" key="3">
    <source>
        <dbReference type="Proteomes" id="UP001596099"/>
    </source>
</evidence>
<reference evidence="2 3" key="1">
    <citation type="journal article" date="2019" name="Int. J. Syst. Evol. Microbiol.">
        <title>The Global Catalogue of Microorganisms (GCM) 10K type strain sequencing project: providing services to taxonomists for standard genome sequencing and annotation.</title>
        <authorList>
            <consortium name="The Broad Institute Genomics Platform"/>
            <consortium name="The Broad Institute Genome Sequencing Center for Infectious Disease"/>
            <person name="Wu L."/>
            <person name="Ma J."/>
        </authorList>
    </citation>
    <scope>NUCLEOTIDE SEQUENCE [LARGE SCALE GENOMIC DNA]</scope>
    <source>
        <strain evidence="2 3">CGMCC 1.12543</strain>
    </source>
</reference>
<proteinExistence type="predicted"/>
<dbReference type="SUPFAM" id="SSF88723">
    <property type="entry name" value="PIN domain-like"/>
    <property type="match status" value="1"/>
</dbReference>
<dbReference type="Pfam" id="PF01850">
    <property type="entry name" value="PIN"/>
    <property type="match status" value="1"/>
</dbReference>
<dbReference type="RefSeq" id="WP_247417966.1">
    <property type="nucleotide sequence ID" value="NZ_JALLGW010000001.1"/>
</dbReference>
<protein>
    <submittedName>
        <fullName evidence="2">PIN domain-containing protein</fullName>
    </submittedName>
</protein>
<sequence length="158" mass="17764">MITAVDTSALLALLYDDEHTDNSERELRRVYREGRVVITPIVYAELAADGHFATMPELDQFFEDLSIQLVEPSREALFRAGEQFQQYTNRRPDGLQCPSCGEKQRVRCEACREDLAPRQHIAADFVIGGHATADADALVSFDSGFYETYFPSLTVAPE</sequence>
<organism evidence="2 3">
    <name type="scientific">Halomarina salina</name>
    <dbReference type="NCBI Taxonomy" id="1872699"/>
    <lineage>
        <taxon>Archaea</taxon>
        <taxon>Methanobacteriati</taxon>
        <taxon>Methanobacteriota</taxon>
        <taxon>Stenosarchaea group</taxon>
        <taxon>Halobacteria</taxon>
        <taxon>Halobacteriales</taxon>
        <taxon>Natronomonadaceae</taxon>
        <taxon>Halomarina</taxon>
    </lineage>
</organism>